<sequence length="341" mass="37771">MNLRSHSHVDTCHESYLHGWINLTLITSNTADKLSRAILSIPMFTIYPSPLQNILNFGIRALTWGSFIGFPLVLSNQMAQAQSLNLIPSIVELNSEGGQSEGVFNIVNASTTAPIRARLYAEPFSYTDRGFRPEPNSKADLTPYLVFSPRELTLGLGQSRQVRLVTRIPKDITNKEYRAVVYVQSLTESPDNPNAPKDVVTVTMGLATRIGATVYARQGKIAPNFNITGVEYNPKERQILLGVQNTGNGSTRPYIEWTLKQGDKEIVSQVSEPTSIVPESSRKFPISYPAKDEKPLPAGTYNFSGKLVWVNKGWALNSKTDQNVLPFNFPLTIPSSLSTQK</sequence>
<dbReference type="Proteomes" id="UP001057561">
    <property type="component" value="Chromosome"/>
</dbReference>
<evidence type="ECO:0000313" key="2">
    <source>
        <dbReference type="Proteomes" id="UP001057561"/>
    </source>
</evidence>
<organism evidence="1 2">
    <name type="scientific">Dolichospermum heterosporum TAC447</name>
    <dbReference type="NCBI Taxonomy" id="747523"/>
    <lineage>
        <taxon>Bacteria</taxon>
        <taxon>Bacillati</taxon>
        <taxon>Cyanobacteriota</taxon>
        <taxon>Cyanophyceae</taxon>
        <taxon>Nostocales</taxon>
        <taxon>Aphanizomenonaceae</taxon>
        <taxon>Dolichospermum</taxon>
        <taxon>Dolichospermum heterosporum</taxon>
    </lineage>
</organism>
<proteinExistence type="predicted"/>
<evidence type="ECO:0000313" key="1">
    <source>
        <dbReference type="EMBL" id="UUO15129.1"/>
    </source>
</evidence>
<protein>
    <submittedName>
        <fullName evidence="1">P pilus assembly protein, chaperone PapD</fullName>
    </submittedName>
</protein>
<dbReference type="EMBL" id="CP099464">
    <property type="protein sequence ID" value="UUO15129.1"/>
    <property type="molecule type" value="Genomic_DNA"/>
</dbReference>
<dbReference type="RefSeq" id="WP_257121085.1">
    <property type="nucleotide sequence ID" value="NZ_CP099464.1"/>
</dbReference>
<gene>
    <name evidence="1" type="ORF">NG743_24505</name>
</gene>
<name>A0ABY5LWC9_9CYAN</name>
<accession>A0ABY5LWC9</accession>
<reference evidence="1" key="1">
    <citation type="submission" date="2022-06" db="EMBL/GenBank/DDBJ databases">
        <title>Nostosin G and Spiroidesin B from the Cyanobacterium Dolichospermum sp. NIES-1697.</title>
        <authorList>
            <person name="Phan C.-S."/>
            <person name="Mehjabin J.J."/>
            <person name="Anas A.R.J."/>
            <person name="Hayasaka M."/>
            <person name="Onoki R."/>
            <person name="Wang J."/>
            <person name="Umezawa T."/>
            <person name="Washio K."/>
            <person name="Morikawa M."/>
            <person name="Okino T."/>
        </authorList>
    </citation>
    <scope>NUCLEOTIDE SEQUENCE</scope>
    <source>
        <strain evidence="1">NIES-1697</strain>
    </source>
</reference>
<keyword evidence="2" id="KW-1185">Reference proteome</keyword>